<dbReference type="PROSITE" id="PS51257">
    <property type="entry name" value="PROKAR_LIPOPROTEIN"/>
    <property type="match status" value="1"/>
</dbReference>
<keyword evidence="2" id="KW-0732">Signal</keyword>
<feature type="chain" id="PRO_5038995772" evidence="2">
    <location>
        <begin position="22"/>
        <end position="296"/>
    </location>
</feature>
<dbReference type="GO" id="GO:0004519">
    <property type="term" value="F:endonuclease activity"/>
    <property type="evidence" value="ECO:0007669"/>
    <property type="project" value="UniProtKB-KW"/>
</dbReference>
<evidence type="ECO:0000313" key="4">
    <source>
        <dbReference type="EMBL" id="EPC18414.1"/>
    </source>
</evidence>
<keyword evidence="4" id="KW-0378">Hydrolase</keyword>
<feature type="domain" description="DNA/RNA non-specific endonuclease/pyrophosphatase/phosphodiesterase" evidence="3">
    <location>
        <begin position="100"/>
        <end position="280"/>
    </location>
</feature>
<accession>A0A8E0M2V0</accession>
<protein>
    <submittedName>
        <fullName evidence="4">DNA/RNA non-specific endonuclease</fullName>
    </submittedName>
</protein>
<evidence type="ECO:0000256" key="2">
    <source>
        <dbReference type="SAM" id="SignalP"/>
    </source>
</evidence>
<dbReference type="Proteomes" id="UP000014281">
    <property type="component" value="Unassembled WGS sequence"/>
</dbReference>
<comment type="caution">
    <text evidence="4">The sequence shown here is derived from an EMBL/GenBank/DDBJ whole genome shotgun (WGS) entry which is preliminary data.</text>
</comment>
<feature type="compositionally biased region" description="Low complexity" evidence="1">
    <location>
        <begin position="30"/>
        <end position="45"/>
    </location>
</feature>
<dbReference type="Gene3D" id="3.40.570.10">
    <property type="entry name" value="Extracellular Endonuclease, subunit A"/>
    <property type="match status" value="1"/>
</dbReference>
<dbReference type="Pfam" id="PF01223">
    <property type="entry name" value="Endonuclease_NS"/>
    <property type="match status" value="1"/>
</dbReference>
<dbReference type="AlphaFoldDB" id="A0A8E0M2V0"/>
<keyword evidence="4" id="KW-0255">Endonuclease</keyword>
<keyword evidence="4" id="KW-0540">Nuclease</keyword>
<name>A0A8E0M2V0_LACPA</name>
<sequence length="296" mass="32526">MKFSRKLLLMFSVLVAVGLYGCSASGHSSSSSLPSSQSSSNVSESKPTVSVQSQDDLAQLPFDVSKYPENYAIINNNVPVFENGFKQTVTAAQKAKPTRAQTYFAGLDDLGRTQSVSAVVTYGMMHSHSSAVRKRPSFPKTTKVSGEYADGVYNKNLQMWFGKHSNNRIVELNGYRGYLYNKSHLLAWSLGGDMQTHNVILGTRAQNVGTNDQRNPGGMAYTETLTRNYLSSHQDDAVAYQVIPVYVGQELVPRGTHVLVQSINNPSQFQANVWVFNTQSGVTINYNNGSFQLNGE</sequence>
<dbReference type="EMBL" id="ANKW01000034">
    <property type="protein sequence ID" value="EPC18414.1"/>
    <property type="molecule type" value="Genomic_DNA"/>
</dbReference>
<reference evidence="4 5" key="1">
    <citation type="journal article" date="2013" name="PLoS ONE">
        <title>Lactobacillus paracasei comparative genomics: towards species pan-genome definition and exploitation of diversity.</title>
        <authorList>
            <person name="Smokvina T."/>
            <person name="Wels M."/>
            <person name="Polka J."/>
            <person name="Chervaux C."/>
            <person name="Brisse S."/>
            <person name="Boekhorst J."/>
            <person name="van Hylckama Vlieg J.E."/>
            <person name="Siezen R.J."/>
        </authorList>
    </citation>
    <scope>NUCLEOTIDE SEQUENCE [LARGE SCALE GENOMIC DNA]</scope>
    <source>
        <strain evidence="4 5">Lpp122</strain>
    </source>
</reference>
<evidence type="ECO:0000313" key="5">
    <source>
        <dbReference type="Proteomes" id="UP000014281"/>
    </source>
</evidence>
<feature type="region of interest" description="Disordered" evidence="1">
    <location>
        <begin position="30"/>
        <end position="53"/>
    </location>
</feature>
<dbReference type="RefSeq" id="WP_016383745.1">
    <property type="nucleotide sequence ID" value="NZ_ANKW01000034.1"/>
</dbReference>
<evidence type="ECO:0000256" key="1">
    <source>
        <dbReference type="SAM" id="MobiDB-lite"/>
    </source>
</evidence>
<dbReference type="InterPro" id="IPR044929">
    <property type="entry name" value="DNA/RNA_non-sp_Endonuclease_sf"/>
</dbReference>
<evidence type="ECO:0000259" key="3">
    <source>
        <dbReference type="Pfam" id="PF01223"/>
    </source>
</evidence>
<organism evidence="4 5">
    <name type="scientific">Lacticaseibacillus paracasei subsp. paracasei Lpp122</name>
    <dbReference type="NCBI Taxonomy" id="1256218"/>
    <lineage>
        <taxon>Bacteria</taxon>
        <taxon>Bacillati</taxon>
        <taxon>Bacillota</taxon>
        <taxon>Bacilli</taxon>
        <taxon>Lactobacillales</taxon>
        <taxon>Lactobacillaceae</taxon>
        <taxon>Lacticaseibacillus</taxon>
    </lineage>
</organism>
<feature type="signal peptide" evidence="2">
    <location>
        <begin position="1"/>
        <end position="21"/>
    </location>
</feature>
<proteinExistence type="predicted"/>
<gene>
    <name evidence="4" type="ORF">Lpp122_1886</name>
</gene>
<dbReference type="InterPro" id="IPR001604">
    <property type="entry name" value="Endo_G_ENPP1-like_dom"/>
</dbReference>